<dbReference type="InterPro" id="IPR011032">
    <property type="entry name" value="GroES-like_sf"/>
</dbReference>
<gene>
    <name evidence="3" type="primary">bchC</name>
    <name evidence="3" type="ORF">D5400_04835</name>
</gene>
<dbReference type="Proteomes" id="UP000268192">
    <property type="component" value="Chromosome"/>
</dbReference>
<dbReference type="RefSeq" id="WP_126008193.1">
    <property type="nucleotide sequence ID" value="NZ_CP032509.1"/>
</dbReference>
<dbReference type="InterPro" id="IPR013154">
    <property type="entry name" value="ADH-like_N"/>
</dbReference>
<dbReference type="PANTHER" id="PTHR43189:SF1">
    <property type="entry name" value="ZINC-TYPE ALCOHOL DEHYDROGENASE-LIKE PROTEIN C1198.01"/>
    <property type="match status" value="1"/>
</dbReference>
<proteinExistence type="predicted"/>
<feature type="domain" description="Alcohol dehydrogenase-like N-terminal" evidence="2">
    <location>
        <begin position="26"/>
        <end position="106"/>
    </location>
</feature>
<dbReference type="SUPFAM" id="SSF50129">
    <property type="entry name" value="GroES-like"/>
    <property type="match status" value="1"/>
</dbReference>
<name>A0A3Q8XNR3_9HYPH</name>
<dbReference type="Gene3D" id="3.90.180.10">
    <property type="entry name" value="Medium-chain alcohol dehydrogenases, catalytic domain"/>
    <property type="match status" value="2"/>
</dbReference>
<dbReference type="Pfam" id="PF08240">
    <property type="entry name" value="ADH_N"/>
    <property type="match status" value="1"/>
</dbReference>
<dbReference type="KEGG" id="abaw:D5400_04835"/>
<dbReference type="InterPro" id="IPR036291">
    <property type="entry name" value="NAD(P)-bd_dom_sf"/>
</dbReference>
<evidence type="ECO:0000256" key="1">
    <source>
        <dbReference type="ARBA" id="ARBA00023002"/>
    </source>
</evidence>
<dbReference type="GO" id="GO:0036354">
    <property type="term" value="F:bacteriochlorophyllide-a dehydrogenase activity"/>
    <property type="evidence" value="ECO:0007669"/>
    <property type="project" value="InterPro"/>
</dbReference>
<dbReference type="Gene3D" id="3.40.50.720">
    <property type="entry name" value="NAD(P)-binding Rossmann-like Domain"/>
    <property type="match status" value="1"/>
</dbReference>
<dbReference type="OrthoDB" id="9781588at2"/>
<accession>A0A3Q8XNR3</accession>
<protein>
    <submittedName>
        <fullName evidence="3">Chlorophyll synthesis pathway protein BchC</fullName>
    </submittedName>
</protein>
<dbReference type="CDD" id="cd08255">
    <property type="entry name" value="2-desacetyl-2-hydroxyethyl_bacteriochlorophyllide_like"/>
    <property type="match status" value="1"/>
</dbReference>
<sequence>MNSHAVVLHEPKRLSLVDLALKSREDDDVVVAVHYSGVSTGTEKLFWSGTMPPFPGMGYPLVPGYETVGEVVEAGPTSGRKPGDFVFVPGASCYRDLRGLFGGASSRIVTPGNRTTIAPRNAQSVLMALAATAYHALQTCPSQMPDLVIGHGVLGRLIARLAIACGAPAPTVWETDPERRTGAQGYTVVDPAEDERRDYGCICDASGDSAILDPAIRHLSRGGTVVLAGFYDQRVAFAFAPAFIKECAIRIAAEWRPEDLAAVSTLVEEARLPLDGLITHRSHPEHADNAYQTAFFDRNCLKMILDWRDIQ</sequence>
<keyword evidence="1" id="KW-0560">Oxidoreductase</keyword>
<dbReference type="PANTHER" id="PTHR43189">
    <property type="entry name" value="ZINC-TYPE ALCOHOL DEHYDROGENASE-LIKE PROTEIN C1198.01-RELATED"/>
    <property type="match status" value="1"/>
</dbReference>
<organism evidence="3 4">
    <name type="scientific">Georhizobium profundi</name>
    <dbReference type="NCBI Taxonomy" id="2341112"/>
    <lineage>
        <taxon>Bacteria</taxon>
        <taxon>Pseudomonadati</taxon>
        <taxon>Pseudomonadota</taxon>
        <taxon>Alphaproteobacteria</taxon>
        <taxon>Hyphomicrobiales</taxon>
        <taxon>Rhizobiaceae</taxon>
        <taxon>Georhizobium</taxon>
    </lineage>
</organism>
<evidence type="ECO:0000313" key="4">
    <source>
        <dbReference type="Proteomes" id="UP000268192"/>
    </source>
</evidence>
<evidence type="ECO:0000313" key="3">
    <source>
        <dbReference type="EMBL" id="AZN70689.1"/>
    </source>
</evidence>
<reference evidence="3 4" key="1">
    <citation type="submission" date="2018-09" db="EMBL/GenBank/DDBJ databases">
        <title>Marinorhizobium profundi gen. nov., sp. nov., isolated from a deep-sea sediment sample from the New Britain Trench and proposal of Marinorhizobiaceae fam. nov. in the order Rhizobiales of the class Alphaproteobacteria.</title>
        <authorList>
            <person name="Cao J."/>
        </authorList>
    </citation>
    <scope>NUCLEOTIDE SEQUENCE [LARGE SCALE GENOMIC DNA]</scope>
    <source>
        <strain evidence="3 4">WS11</strain>
    </source>
</reference>
<dbReference type="EMBL" id="CP032509">
    <property type="protein sequence ID" value="AZN70689.1"/>
    <property type="molecule type" value="Genomic_DNA"/>
</dbReference>
<dbReference type="InterPro" id="IPR005903">
    <property type="entry name" value="BchC"/>
</dbReference>
<dbReference type="NCBIfam" id="TIGR01202">
    <property type="entry name" value="bchC"/>
    <property type="match status" value="1"/>
</dbReference>
<dbReference type="SUPFAM" id="SSF51735">
    <property type="entry name" value="NAD(P)-binding Rossmann-fold domains"/>
    <property type="match status" value="1"/>
</dbReference>
<evidence type="ECO:0000259" key="2">
    <source>
        <dbReference type="Pfam" id="PF08240"/>
    </source>
</evidence>
<dbReference type="AlphaFoldDB" id="A0A3Q8XNR3"/>
<keyword evidence="4" id="KW-1185">Reference proteome</keyword>